<feature type="region of interest" description="Disordered" evidence="1">
    <location>
        <begin position="790"/>
        <end position="827"/>
    </location>
</feature>
<feature type="compositionally biased region" description="Basic and acidic residues" evidence="1">
    <location>
        <begin position="808"/>
        <end position="827"/>
    </location>
</feature>
<dbReference type="EMBL" id="VJMH01000212">
    <property type="protein sequence ID" value="KAF0717821.1"/>
    <property type="molecule type" value="Genomic_DNA"/>
</dbReference>
<keyword evidence="2" id="KW-0472">Membrane</keyword>
<dbReference type="AlphaFoldDB" id="A0A485K9A1"/>
<reference evidence="4 5" key="1">
    <citation type="submission" date="2019-03" db="EMBL/GenBank/DDBJ databases">
        <authorList>
            <person name="Gaulin E."/>
            <person name="Dumas B."/>
        </authorList>
    </citation>
    <scope>NUCLEOTIDE SEQUENCE [LARGE SCALE GENOMIC DNA]</scope>
    <source>
        <strain evidence="4">CBS 568.67</strain>
    </source>
</reference>
<evidence type="ECO:0000256" key="1">
    <source>
        <dbReference type="SAM" id="MobiDB-lite"/>
    </source>
</evidence>
<sequence>MSLVVLDDPTSSPPRTSPIIILPSSSLATNVNAPPAKQGPPAPPLVRGPSALQHHPSARPPKPRAKAKKQFLRVATCAAVVAIVYIEYLGSMALKHSMWGQLHVTQHQTTWFTSSAMTAFVLRDAPAVTIEDEDGDPAAILPPVLAGTSKVLYLDTVPTYRESRQGCVHDTEFLVAQIATSATALHVPEATTYAATTLVLDCTFTGRVDSSIVRVHWMDVQREILVTVTVQSLRAVQPKIQRDELCWLRSTVVTNLTQLRMARLDQDDHVAPLHPPLYAMRLASQVDQDVFSPIHVMQVNDLSWTVQDDDAAMSYEIVGVQGFFWHTPTILGTTIRFMWRLPQDATSLISSLGYVYETTTIHTFAWIQALVVVGVWGRIVVTLFVTCIVVNTKYQATGRLGLPQVFPTVQQTLNFRSVLILGAMACDGFWGLRAVALRHGFTRLYAWPAVDDSTVRANLLTWCMAWIAVVAQRCHVTISPAIVVVVFCTCEACQTWLAWPWAVIDGLVARMYVQNQLHNTCVLAEYSSRLPPSRSNGPALSLGAMWPIVLYDLTWWFVACLSLTLYIVRACMYVSNTARILVSRSDHCHVHNIARLIRMVVKWYTHKIQPSPSSSPQRPPSRAKQRRNAVTPWELVNTAHQLQLAWSALTPAFRTTFLSPERGLLEHVETFVWSPTPPHLLLLNGSSLWCAGWVRLNRCTLVRVHSLPYLVCNLVCRTAWFSIVGAKIEDGRLDGMDVVRLDDMHWHQLLQLSIGHLKVPHAGFRGLHLRKDAAAATRVLANILAKQDSDLKTKESSLNTSVVVPDHGSYKDDFVDDPKDDPLGTSD</sequence>
<name>A0A485K9A1_9STRA</name>
<organism evidence="4 5">
    <name type="scientific">Aphanomyces stellatus</name>
    <dbReference type="NCBI Taxonomy" id="120398"/>
    <lineage>
        <taxon>Eukaryota</taxon>
        <taxon>Sar</taxon>
        <taxon>Stramenopiles</taxon>
        <taxon>Oomycota</taxon>
        <taxon>Saprolegniomycetes</taxon>
        <taxon>Saprolegniales</taxon>
        <taxon>Verrucalvaceae</taxon>
        <taxon>Aphanomyces</taxon>
    </lineage>
</organism>
<feature type="compositionally biased region" description="Pro residues" evidence="1">
    <location>
        <begin position="37"/>
        <end position="46"/>
    </location>
</feature>
<keyword evidence="2" id="KW-1133">Transmembrane helix</keyword>
<dbReference type="EMBL" id="CAADRA010000212">
    <property type="protein sequence ID" value="VFT79272.1"/>
    <property type="molecule type" value="Genomic_DNA"/>
</dbReference>
<evidence type="ECO:0000313" key="5">
    <source>
        <dbReference type="Proteomes" id="UP000332933"/>
    </source>
</evidence>
<feature type="transmembrane region" description="Helical" evidence="2">
    <location>
        <begin position="365"/>
        <end position="392"/>
    </location>
</feature>
<protein>
    <submittedName>
        <fullName evidence="4">Aste57867_2069 protein</fullName>
    </submittedName>
</protein>
<dbReference type="Proteomes" id="UP000332933">
    <property type="component" value="Unassembled WGS sequence"/>
</dbReference>
<keyword evidence="5" id="KW-1185">Reference proteome</keyword>
<proteinExistence type="predicted"/>
<feature type="region of interest" description="Disordered" evidence="1">
    <location>
        <begin position="30"/>
        <end position="66"/>
    </location>
</feature>
<accession>A0A485K9A1</accession>
<gene>
    <name evidence="4" type="primary">Aste57867_2069</name>
    <name evidence="3" type="ORF">As57867_002065</name>
    <name evidence="4" type="ORF">ASTE57867_2069</name>
</gene>
<feature type="transmembrane region" description="Helical" evidence="2">
    <location>
        <begin position="553"/>
        <end position="574"/>
    </location>
</feature>
<dbReference type="OrthoDB" id="10267142at2759"/>
<feature type="transmembrane region" description="Helical" evidence="2">
    <location>
        <begin position="478"/>
        <end position="499"/>
    </location>
</feature>
<reference evidence="3" key="2">
    <citation type="submission" date="2019-06" db="EMBL/GenBank/DDBJ databases">
        <title>Genomics analysis of Aphanomyces spp. identifies a new class of oomycete effector associated with host adaptation.</title>
        <authorList>
            <person name="Gaulin E."/>
        </authorList>
    </citation>
    <scope>NUCLEOTIDE SEQUENCE</scope>
    <source>
        <strain evidence="3">CBS 578.67</strain>
    </source>
</reference>
<keyword evidence="2" id="KW-0812">Transmembrane</keyword>
<evidence type="ECO:0000313" key="4">
    <source>
        <dbReference type="EMBL" id="VFT79272.1"/>
    </source>
</evidence>
<evidence type="ECO:0000313" key="3">
    <source>
        <dbReference type="EMBL" id="KAF0717821.1"/>
    </source>
</evidence>
<evidence type="ECO:0000256" key="2">
    <source>
        <dbReference type="SAM" id="Phobius"/>
    </source>
</evidence>
<feature type="transmembrane region" description="Helical" evidence="2">
    <location>
        <begin position="71"/>
        <end position="88"/>
    </location>
</feature>